<gene>
    <name evidence="3" type="ORF">ABIE13_002346</name>
</gene>
<evidence type="ECO:0000259" key="2">
    <source>
        <dbReference type="Pfam" id="PF20254"/>
    </source>
</evidence>
<dbReference type="InterPro" id="IPR029062">
    <property type="entry name" value="Class_I_gatase-like"/>
</dbReference>
<dbReference type="RefSeq" id="WP_354443440.1">
    <property type="nucleotide sequence ID" value="NZ_JBEPSH010000004.1"/>
</dbReference>
<dbReference type="Pfam" id="PF20254">
    <property type="entry name" value="DMFA2_C"/>
    <property type="match status" value="1"/>
</dbReference>
<dbReference type="SUPFAM" id="SSF49899">
    <property type="entry name" value="Concanavalin A-like lectins/glucanases"/>
    <property type="match status" value="1"/>
</dbReference>
<dbReference type="Proteomes" id="UP001549320">
    <property type="component" value="Unassembled WGS sequence"/>
</dbReference>
<reference evidence="3 4" key="1">
    <citation type="submission" date="2024-06" db="EMBL/GenBank/DDBJ databases">
        <title>Sorghum-associated microbial communities from plants grown in Nebraska, USA.</title>
        <authorList>
            <person name="Schachtman D."/>
        </authorList>
    </citation>
    <scope>NUCLEOTIDE SEQUENCE [LARGE SCALE GENOMIC DNA]</scope>
    <source>
        <strain evidence="3 4">2709</strain>
    </source>
</reference>
<dbReference type="Gene3D" id="2.60.120.200">
    <property type="match status" value="1"/>
</dbReference>
<dbReference type="SUPFAM" id="SSF52317">
    <property type="entry name" value="Class I glutamine amidotransferase-like"/>
    <property type="match status" value="1"/>
</dbReference>
<dbReference type="EMBL" id="JBEPSH010000004">
    <property type="protein sequence ID" value="MET4577235.1"/>
    <property type="molecule type" value="Genomic_DNA"/>
</dbReference>
<dbReference type="Pfam" id="PF13385">
    <property type="entry name" value="Laminin_G_3"/>
    <property type="match status" value="1"/>
</dbReference>
<evidence type="ECO:0000256" key="1">
    <source>
        <dbReference type="SAM" id="MobiDB-lite"/>
    </source>
</evidence>
<proteinExistence type="predicted"/>
<organism evidence="3 4">
    <name type="scientific">Ottowia thiooxydans</name>
    <dbReference type="NCBI Taxonomy" id="219182"/>
    <lineage>
        <taxon>Bacteria</taxon>
        <taxon>Pseudomonadati</taxon>
        <taxon>Pseudomonadota</taxon>
        <taxon>Betaproteobacteria</taxon>
        <taxon>Burkholderiales</taxon>
        <taxon>Comamonadaceae</taxon>
        <taxon>Ottowia</taxon>
    </lineage>
</organism>
<name>A0ABV2Q881_9BURK</name>
<dbReference type="InterPro" id="IPR046540">
    <property type="entry name" value="DMFA2_C"/>
</dbReference>
<keyword evidence="4" id="KW-1185">Reference proteome</keyword>
<evidence type="ECO:0000313" key="4">
    <source>
        <dbReference type="Proteomes" id="UP001549320"/>
    </source>
</evidence>
<evidence type="ECO:0000313" key="3">
    <source>
        <dbReference type="EMBL" id="MET4577235.1"/>
    </source>
</evidence>
<sequence>MNAPHRAVELPGLHAYADQISVEAGQTISLHVSSDRPYSVSLCRLGSDLDSPGQDEVLERRSALEPKLQTIHPGSYVHIAQGLPPGPVGTLTFEGWIKVWSFSGWQCVFSQMEQHLNAMGIGLFVSPDGHLTFGCGVGPELDSKGLPARLRSPEPIELKAWMHVAVLIEHERAEMWLDGACIACCDLAQPLKVEQGPIRLGACGVDGVADLFFEGDLAMPALYACALDATCIGARVQALGVMPTGHPELLACWPLDELKGARVRDSSVHARHGSLVNHGTRVINGPAFDPEQVPRYREDPKLNFKHCAPPERAGLRLASDDLVDCGWEPTHVFQLPSNAPSGLYVARFEYSLEGKPARYDVTFVVKRNRTKPAPKLLVLCATNTWLAYATTPFAAPYIQPAVWPRRCAGLPNSHALAPEQCLYSYHRGGQPTYYVGTRMPRPHTAPYELYDPADSGFAQWTRLERELHNWLDAHGYEYDLIADIDLHRSPELLKGYSTLIINGHSEYWSEPARDGLETYLAQGGNAIVLSGNSMYWRVSFDETESVMEQRKTRTLHDGTEEGGEDVNAPAGPHGEQYHSQDGKRGGLWRYAGRPSTEAIGLETAGWGFAEAQDFGVYRAGNVNHPFFNAPFATGLQKGDTFGHGPNQSLPRAIGHEWDLTAATLMRMTPNFPRDAETLEAQHGIEVIAEGIRAPGKLDAYLDYFETPTASLDGLSCEMIVWDRPDGGRVFNAGAVGASWVLGVDEKMGKLLANVLAAFDVPYPAEGHYMDTTETRTPLESV</sequence>
<feature type="compositionally biased region" description="Basic and acidic residues" evidence="1">
    <location>
        <begin position="575"/>
        <end position="584"/>
    </location>
</feature>
<protein>
    <recommendedName>
        <fullName evidence="2">N,N-dimethylformamidase beta subunit-like C-terminal domain-containing protein</fullName>
    </recommendedName>
</protein>
<accession>A0ABV2Q881</accession>
<feature type="domain" description="N,N-dimethylformamidase beta subunit-like C-terminal" evidence="2">
    <location>
        <begin position="319"/>
        <end position="742"/>
    </location>
</feature>
<dbReference type="InterPro" id="IPR013320">
    <property type="entry name" value="ConA-like_dom_sf"/>
</dbReference>
<feature type="region of interest" description="Disordered" evidence="1">
    <location>
        <begin position="553"/>
        <end position="584"/>
    </location>
</feature>
<comment type="caution">
    <text evidence="3">The sequence shown here is derived from an EMBL/GenBank/DDBJ whole genome shotgun (WGS) entry which is preliminary data.</text>
</comment>